<proteinExistence type="predicted"/>
<reference evidence="3 4" key="1">
    <citation type="submission" date="2023-02" db="EMBL/GenBank/DDBJ databases">
        <title>LHISI_Scaffold_Assembly.</title>
        <authorList>
            <person name="Stuart O.P."/>
            <person name="Cleave R."/>
            <person name="Magrath M.J.L."/>
            <person name="Mikheyev A.S."/>
        </authorList>
    </citation>
    <scope>NUCLEOTIDE SEQUENCE [LARGE SCALE GENOMIC DNA]</scope>
    <source>
        <strain evidence="3">Daus_M_001</strain>
        <tissue evidence="3">Leg muscle</tissue>
    </source>
</reference>
<dbReference type="Gene3D" id="3.30.420.10">
    <property type="entry name" value="Ribonuclease H-like superfamily/Ribonuclease H"/>
    <property type="match status" value="1"/>
</dbReference>
<dbReference type="PANTHER" id="PTHR42648:SF28">
    <property type="entry name" value="TRANSPOSON-ENCODED PROTEIN WITH RIBONUCLEASE H-LIKE AND RETROVIRUS ZINC FINGER-LIKE DOMAINS"/>
    <property type="match status" value="1"/>
</dbReference>
<gene>
    <name evidence="3" type="ORF">PR048_011652</name>
</gene>
<name>A0ABQ9HMD0_9NEOP</name>
<sequence length="526" mass="60992">MGLPYSEKKCSVCVEDKMIRLKFTSHVKSSENIGNLTHSDIGGPINPPTKQGEKYFQTLIDDYSHSLSKDKASQNVVDFIKLIKTHIALKTKRVQCDNGGEYLYGSFKNYCKFKDIMLEYTMLYTPQQNPYGKQDVKKFKIFGSKFWVLTLPRPNKLNPESRGMRLVGYCGGGYRLRDPEEDKIIQSREVMFNEDDVIFNKESSIANERNPQLEESETEDNATSPTEVIEQNNSPINRVNARGDDDEDFYGFDEKSNQTSKRPKRKVIKLTTLNYYKIYIAYCLCAREPADCTEAIKIGEGWEEEIQNEILSLEQHETWIPVNLPPEEKAIDTKWVFKTKQDGVKARLVAKGFQEESLYNVYPPAPRLPIEHNWYEQSSWDICIYIDETVWLDVWVDDMLITRKSAEYSNTGDLKDFLGTNIAREGNHIKISQHKLIDKMLVEFRLKDCNCTNTPMENNCKVNSDEPEKENLTFRELVGSLMYVATSRHLQKPTNQLWTAGKRILRYLKKTREMCLTFEPNTVQLL</sequence>
<evidence type="ECO:0000259" key="2">
    <source>
        <dbReference type="Pfam" id="PF25597"/>
    </source>
</evidence>
<feature type="region of interest" description="Disordered" evidence="1">
    <location>
        <begin position="203"/>
        <end position="257"/>
    </location>
</feature>
<evidence type="ECO:0000313" key="4">
    <source>
        <dbReference type="Proteomes" id="UP001159363"/>
    </source>
</evidence>
<feature type="compositionally biased region" description="Polar residues" evidence="1">
    <location>
        <begin position="221"/>
        <end position="237"/>
    </location>
</feature>
<organism evidence="3 4">
    <name type="scientific">Dryococelus australis</name>
    <dbReference type="NCBI Taxonomy" id="614101"/>
    <lineage>
        <taxon>Eukaryota</taxon>
        <taxon>Metazoa</taxon>
        <taxon>Ecdysozoa</taxon>
        <taxon>Arthropoda</taxon>
        <taxon>Hexapoda</taxon>
        <taxon>Insecta</taxon>
        <taxon>Pterygota</taxon>
        <taxon>Neoptera</taxon>
        <taxon>Polyneoptera</taxon>
        <taxon>Phasmatodea</taxon>
        <taxon>Verophasmatodea</taxon>
        <taxon>Anareolatae</taxon>
        <taxon>Phasmatidae</taxon>
        <taxon>Eurycanthinae</taxon>
        <taxon>Dryococelus</taxon>
    </lineage>
</organism>
<dbReference type="InterPro" id="IPR039537">
    <property type="entry name" value="Retrotran_Ty1/copia-like"/>
</dbReference>
<dbReference type="InterPro" id="IPR012337">
    <property type="entry name" value="RNaseH-like_sf"/>
</dbReference>
<dbReference type="Pfam" id="PF25597">
    <property type="entry name" value="SH3_retrovirus"/>
    <property type="match status" value="1"/>
</dbReference>
<dbReference type="InterPro" id="IPR036397">
    <property type="entry name" value="RNaseH_sf"/>
</dbReference>
<protein>
    <recommendedName>
        <fullName evidence="2">Retroviral polymerase SH3-like domain-containing protein</fullName>
    </recommendedName>
</protein>
<evidence type="ECO:0000256" key="1">
    <source>
        <dbReference type="SAM" id="MobiDB-lite"/>
    </source>
</evidence>
<feature type="domain" description="Retroviral polymerase SH3-like" evidence="2">
    <location>
        <begin position="145"/>
        <end position="200"/>
    </location>
</feature>
<dbReference type="PANTHER" id="PTHR42648">
    <property type="entry name" value="TRANSPOSASE, PUTATIVE-RELATED"/>
    <property type="match status" value="1"/>
</dbReference>
<dbReference type="Proteomes" id="UP001159363">
    <property type="component" value="Chromosome X"/>
</dbReference>
<accession>A0ABQ9HMD0</accession>
<comment type="caution">
    <text evidence="3">The sequence shown here is derived from an EMBL/GenBank/DDBJ whole genome shotgun (WGS) entry which is preliminary data.</text>
</comment>
<dbReference type="SUPFAM" id="SSF53098">
    <property type="entry name" value="Ribonuclease H-like"/>
    <property type="match status" value="1"/>
</dbReference>
<dbReference type="InterPro" id="IPR057670">
    <property type="entry name" value="SH3_retrovirus"/>
</dbReference>
<keyword evidence="4" id="KW-1185">Reference proteome</keyword>
<dbReference type="EMBL" id="JARBHB010000004">
    <property type="protein sequence ID" value="KAJ8885455.1"/>
    <property type="molecule type" value="Genomic_DNA"/>
</dbReference>
<evidence type="ECO:0000313" key="3">
    <source>
        <dbReference type="EMBL" id="KAJ8885455.1"/>
    </source>
</evidence>